<dbReference type="GO" id="GO:0006952">
    <property type="term" value="P:defense response"/>
    <property type="evidence" value="ECO:0007669"/>
    <property type="project" value="InterPro"/>
</dbReference>
<comment type="caution">
    <text evidence="1">The sequence shown here is derived from an EMBL/GenBank/DDBJ whole genome shotgun (WGS) entry which is preliminary data.</text>
</comment>
<accession>A0A371HDJ9</accession>
<reference evidence="1" key="1">
    <citation type="submission" date="2018-05" db="EMBL/GenBank/DDBJ databases">
        <title>Draft genome of Mucuna pruriens seed.</title>
        <authorList>
            <person name="Nnadi N.E."/>
            <person name="Vos R."/>
            <person name="Hasami M.H."/>
            <person name="Devisetty U.K."/>
            <person name="Aguiy J.C."/>
        </authorList>
    </citation>
    <scope>NUCLEOTIDE SEQUENCE [LARGE SCALE GENOMIC DNA]</scope>
    <source>
        <strain evidence="1">JCA_2017</strain>
    </source>
</reference>
<dbReference type="OrthoDB" id="1935419at2759"/>
<dbReference type="AlphaFoldDB" id="A0A371HDJ9"/>
<proteinExistence type="predicted"/>
<evidence type="ECO:0000313" key="1">
    <source>
        <dbReference type="EMBL" id="RDY00842.1"/>
    </source>
</evidence>
<dbReference type="PANTHER" id="PTHR11017:SF271">
    <property type="entry name" value="DISEASE RESISTANCE PROTEIN (TIR-NBS-LRR CLASS) FAMILY"/>
    <property type="match status" value="1"/>
</dbReference>
<keyword evidence="2" id="KW-1185">Reference proteome</keyword>
<organism evidence="1 2">
    <name type="scientific">Mucuna pruriens</name>
    <name type="common">Velvet bean</name>
    <name type="synonym">Dolichos pruriens</name>
    <dbReference type="NCBI Taxonomy" id="157652"/>
    <lineage>
        <taxon>Eukaryota</taxon>
        <taxon>Viridiplantae</taxon>
        <taxon>Streptophyta</taxon>
        <taxon>Embryophyta</taxon>
        <taxon>Tracheophyta</taxon>
        <taxon>Spermatophyta</taxon>
        <taxon>Magnoliopsida</taxon>
        <taxon>eudicotyledons</taxon>
        <taxon>Gunneridae</taxon>
        <taxon>Pentapetalae</taxon>
        <taxon>rosids</taxon>
        <taxon>fabids</taxon>
        <taxon>Fabales</taxon>
        <taxon>Fabaceae</taxon>
        <taxon>Papilionoideae</taxon>
        <taxon>50 kb inversion clade</taxon>
        <taxon>NPAAA clade</taxon>
        <taxon>indigoferoid/millettioid clade</taxon>
        <taxon>Phaseoleae</taxon>
        <taxon>Mucuna</taxon>
    </lineage>
</organism>
<dbReference type="PANTHER" id="PTHR11017">
    <property type="entry name" value="LEUCINE-RICH REPEAT-CONTAINING PROTEIN"/>
    <property type="match status" value="1"/>
</dbReference>
<dbReference type="SUPFAM" id="SSF52540">
    <property type="entry name" value="P-loop containing nucleoside triphosphate hydrolases"/>
    <property type="match status" value="1"/>
</dbReference>
<dbReference type="Gene3D" id="3.40.50.300">
    <property type="entry name" value="P-loop containing nucleotide triphosphate hydrolases"/>
    <property type="match status" value="1"/>
</dbReference>
<sequence>MDAVLNVLTEMAKDGLLPDGGITEIELIGDIFKTVLTKLDNRTTYLLEITQNLGHGRNWKTTIARANQNLGDKSFLANLRAVWDQDGDKVYLQEQLLSGVLKTRRMNLHNIELGRIIIRESLRQKRKLFVLDDINNLDQLNALCESRSGLIFTTADEHLLNVLQEDNI</sequence>
<dbReference type="EMBL" id="QJKJ01002892">
    <property type="protein sequence ID" value="RDY00842.1"/>
    <property type="molecule type" value="Genomic_DNA"/>
</dbReference>
<gene>
    <name evidence="1" type="primary">RLM1B</name>
    <name evidence="1" type="ORF">CR513_15924</name>
</gene>
<dbReference type="Proteomes" id="UP000257109">
    <property type="component" value="Unassembled WGS sequence"/>
</dbReference>
<feature type="non-terminal residue" evidence="1">
    <location>
        <position position="1"/>
    </location>
</feature>
<evidence type="ECO:0000313" key="2">
    <source>
        <dbReference type="Proteomes" id="UP000257109"/>
    </source>
</evidence>
<protein>
    <submittedName>
        <fullName evidence="1">Disease resistance protein RML1B</fullName>
    </submittedName>
</protein>
<dbReference type="InterPro" id="IPR044974">
    <property type="entry name" value="Disease_R_plants"/>
</dbReference>
<dbReference type="InterPro" id="IPR027417">
    <property type="entry name" value="P-loop_NTPase"/>
</dbReference>
<name>A0A371HDJ9_MUCPR</name>